<name>A0AAE2AYU3_PSEFL</name>
<dbReference type="Gene3D" id="2.60.40.10">
    <property type="entry name" value="Immunoglobulins"/>
    <property type="match status" value="2"/>
</dbReference>
<dbReference type="EMBL" id="JXQY01000008">
    <property type="protein sequence ID" value="KIP95581.1"/>
    <property type="molecule type" value="Genomic_DNA"/>
</dbReference>
<dbReference type="RefSeq" id="WP_253277648.1">
    <property type="nucleotide sequence ID" value="NZ_JXQY01000008.1"/>
</dbReference>
<accession>A0AAE2AYU3</accession>
<evidence type="ECO:0000313" key="3">
    <source>
        <dbReference type="Proteomes" id="UP000032086"/>
    </source>
</evidence>
<dbReference type="Gene3D" id="2.60.40.1080">
    <property type="match status" value="1"/>
</dbReference>
<comment type="caution">
    <text evidence="2">The sequence shown here is derived from an EMBL/GenBank/DDBJ whole genome shotgun (WGS) entry which is preliminary data.</text>
</comment>
<organism evidence="2 3">
    <name type="scientific">Pseudomonas fluorescens</name>
    <dbReference type="NCBI Taxonomy" id="294"/>
    <lineage>
        <taxon>Bacteria</taxon>
        <taxon>Pseudomonadati</taxon>
        <taxon>Pseudomonadota</taxon>
        <taxon>Gammaproteobacteria</taxon>
        <taxon>Pseudomonadales</taxon>
        <taxon>Pseudomonadaceae</taxon>
        <taxon>Pseudomonas</taxon>
    </lineage>
</organism>
<proteinExistence type="predicted"/>
<evidence type="ECO:0000313" key="2">
    <source>
        <dbReference type="EMBL" id="KIP95581.1"/>
    </source>
</evidence>
<gene>
    <name evidence="2" type="ORF">RU10_06095</name>
</gene>
<evidence type="ECO:0000259" key="1">
    <source>
        <dbReference type="Pfam" id="PF02368"/>
    </source>
</evidence>
<dbReference type="Pfam" id="PF02368">
    <property type="entry name" value="Big_2"/>
    <property type="match status" value="1"/>
</dbReference>
<protein>
    <recommendedName>
        <fullName evidence="1">BIG2 domain-containing protein</fullName>
    </recommendedName>
</protein>
<dbReference type="SUPFAM" id="SSF49373">
    <property type="entry name" value="Invasin/intimin cell-adhesion fragments"/>
    <property type="match status" value="1"/>
</dbReference>
<sequence>MPSHKNFRFPPLTEGTNTLALRPLLIPGMVEPVQDGDGGISIQVATDDPDGVLCVINPYLGLMSERDRLDIWWNNEKVLERFVKADEVNQRVFFYLPTPEESGWVENCHYVLTRVGETEPDPPSASLRVLIKLYKPGNFDREPHKEDGHSELNIVQLPPELVEQGVIDAEWAKNGVLATVPHYVCCTRNDKVRLQLGEYRLPAHRVTPEQAEGLQPIEILIDQDAILGAGDGLKREIRYDINDEVWNWADRHSKRTYIDVDAGGWRLDPPIIKEAVNGVITIRDLNKQPVTIQIFVSGQYFGLGDRVKMTFIGTPPNNGEPIICSETRDIDNIPSVLDINVPYELVRAIAQGRADASYILYKKNGDDPLSSKRAFAMVQGDVNMLPEPNIRELIGDTLEPDEPYATVDVRYAMKNGDLICLRWSGIKSDGDTYLHEVSHIVSANEAKDGLVTFYIDAEHINVLENGTLDLFYVVANDAPGLLDIRESERLLARIEKVRATLPAPEVEEADPPGDVLDPSKVFDKVHVYISEAKTLRGDILTYYWRSPNPFASTSDWLPITTVTEGQPVRFQVDAEFVTPNIGQYVKVRYSVLRASNKQYEHSATLNLLIGELVGELPPPEVVQAPDKTLNPMDGLNGVDINASYSSMNPDRDKIRLKWLGAPGAGTSDDLELPGSPTGTVQFHLPPSVIGANIAKTVSVEYEVTRYTLTTPSQMLDLYVSEFQDPENELPHPQVPQAQNKVLDLMTFSGDAKAVLTIWPYIALKQRLWFYLTGQTSSGASHTIPLITGQEITPTQVSSGLNETLPRSELMKLGHSTPATVICKVAFDGSEKEDTACIFPQLPLTIRTRYDYVQPVITGVTDSRGEVEEGGKTRDEKVTVTGTATRGETVELFDGTTTSMGTAQVDADSTWSCEIGPLTEKSYRISAKALYDADPVSSEPRTFNVKFAQTPEILVVSDSRGDVAHGATTYDNSVLVAGSATPNLQIKLLENKQSLITLDVDDKGDWNHRLNDLQVRSYSLTAEALYEIDPATSPPRDFVVAQAVTPTISRVSDLRGEVAANGTTYYRAVTLTGKASPNEKIILLNAGAAVETVSVNARGDWQYVFSSLNLSTYRLTARGDYGSNPESSPPRVFTVAAFISPTITTVTDSVGTVGQNETTYDTAVTVKGEATPREQIQMYDNGAPVGTPVTVNADKQWTTSVTGLAIRSHSLTALAMYDVVPVESPARAFNVAAHIAPTLTSVHDGISEIGNGGQTKSTSVTLRGTVTPNRQVQIYDNNNPRHTVTAVGSAWNTTLSVGLGGHSLRVKALSTGQDSNTRTFTVISPIPPLHFNTGSVTLSGRCYLIPDWAAYPNFGPGTYVQHTASGGVFPYRYTSSNNNVAAVDGSGLVTVRGNGVATITVIDNASQSKGYNVHVTGVKFVVGLDGGNWHTIRDRAAARGKRLPSMGELREIHNAWGGRWPMGDYWYWAADSAGGWPARYWLKNLVNGAEAHVQYYGSGLGVGIDP</sequence>
<reference evidence="2 3" key="1">
    <citation type="submission" date="2014-12" db="EMBL/GenBank/DDBJ databases">
        <title>16Stimator: statistical estimation of ribosomal gene copy numbers from draft genome assemblies.</title>
        <authorList>
            <person name="Perisin M.A."/>
            <person name="Vetter M."/>
            <person name="Gilbert J.A."/>
            <person name="Bergelson J."/>
        </authorList>
    </citation>
    <scope>NUCLEOTIDE SEQUENCE [LARGE SCALE GENOMIC DNA]</scope>
    <source>
        <strain evidence="2 3">MEP34</strain>
    </source>
</reference>
<dbReference type="InterPro" id="IPR008964">
    <property type="entry name" value="Invasin/intimin_cell_adhesion"/>
</dbReference>
<dbReference type="InterPro" id="IPR013783">
    <property type="entry name" value="Ig-like_fold"/>
</dbReference>
<dbReference type="InterPro" id="IPR003343">
    <property type="entry name" value="Big_2"/>
</dbReference>
<feature type="domain" description="BIG2" evidence="1">
    <location>
        <begin position="1371"/>
        <end position="1407"/>
    </location>
</feature>
<dbReference type="Proteomes" id="UP000032086">
    <property type="component" value="Unassembled WGS sequence"/>
</dbReference>